<evidence type="ECO:0000313" key="6">
    <source>
        <dbReference type="EMBL" id="KNG88480.1"/>
    </source>
</evidence>
<dbReference type="GeneID" id="26805023"/>
<evidence type="ECO:0000256" key="2">
    <source>
        <dbReference type="ARBA" id="ARBA00022801"/>
    </source>
</evidence>
<keyword evidence="1" id="KW-0547">Nucleotide-binding</keyword>
<dbReference type="AlphaFoldDB" id="A0A0L1J9W7"/>
<dbReference type="Pfam" id="PF13087">
    <property type="entry name" value="AAA_12"/>
    <property type="match status" value="1"/>
</dbReference>
<evidence type="ECO:0000313" key="7">
    <source>
        <dbReference type="Proteomes" id="UP000037505"/>
    </source>
</evidence>
<dbReference type="GO" id="GO:0043139">
    <property type="term" value="F:5'-3' DNA helicase activity"/>
    <property type="evidence" value="ECO:0007669"/>
    <property type="project" value="TreeGrafter"/>
</dbReference>
<dbReference type="PANTHER" id="PTHR43788">
    <property type="entry name" value="DNA2/NAM7 HELICASE FAMILY MEMBER"/>
    <property type="match status" value="1"/>
</dbReference>
<dbReference type="Gene3D" id="3.40.50.300">
    <property type="entry name" value="P-loop containing nucleotide triphosphate hydrolases"/>
    <property type="match status" value="1"/>
</dbReference>
<dbReference type="PANTHER" id="PTHR43788:SF8">
    <property type="entry name" value="DNA-BINDING PROTEIN SMUBP-2"/>
    <property type="match status" value="1"/>
</dbReference>
<evidence type="ECO:0000256" key="3">
    <source>
        <dbReference type="ARBA" id="ARBA00022806"/>
    </source>
</evidence>
<keyword evidence="7" id="KW-1185">Reference proteome</keyword>
<proteinExistence type="predicted"/>
<keyword evidence="4" id="KW-0067">ATP-binding</keyword>
<organism evidence="6 7">
    <name type="scientific">Aspergillus nomiae NRRL (strain ATCC 15546 / NRRL 13137 / CBS 260.88 / M93)</name>
    <dbReference type="NCBI Taxonomy" id="1509407"/>
    <lineage>
        <taxon>Eukaryota</taxon>
        <taxon>Fungi</taxon>
        <taxon>Dikarya</taxon>
        <taxon>Ascomycota</taxon>
        <taxon>Pezizomycotina</taxon>
        <taxon>Eurotiomycetes</taxon>
        <taxon>Eurotiomycetidae</taxon>
        <taxon>Eurotiales</taxon>
        <taxon>Aspergillaceae</taxon>
        <taxon>Aspergillus</taxon>
        <taxon>Aspergillus subgen. Circumdati</taxon>
    </lineage>
</organism>
<dbReference type="GO" id="GO:0016787">
    <property type="term" value="F:hydrolase activity"/>
    <property type="evidence" value="ECO:0007669"/>
    <property type="project" value="UniProtKB-KW"/>
</dbReference>
<protein>
    <recommendedName>
        <fullName evidence="5">DNA2/NAM7 helicase-like C-terminal domain-containing protein</fullName>
    </recommendedName>
</protein>
<dbReference type="STRING" id="1509407.A0A0L1J9W7"/>
<evidence type="ECO:0000256" key="1">
    <source>
        <dbReference type="ARBA" id="ARBA00022741"/>
    </source>
</evidence>
<dbReference type="EMBL" id="JNOM01000051">
    <property type="protein sequence ID" value="KNG88480.1"/>
    <property type="molecule type" value="Genomic_DNA"/>
</dbReference>
<reference evidence="6 7" key="1">
    <citation type="submission" date="2014-06" db="EMBL/GenBank/DDBJ databases">
        <title>The Genome of the Aflatoxigenic Filamentous Fungus Aspergillus nomius.</title>
        <authorList>
            <person name="Moore M.G."/>
            <person name="Shannon B.M."/>
            <person name="Brian M.M."/>
        </authorList>
    </citation>
    <scope>NUCLEOTIDE SEQUENCE [LARGE SCALE GENOMIC DNA]</scope>
    <source>
        <strain evidence="6 7">NRRL 13137</strain>
    </source>
</reference>
<keyword evidence="3" id="KW-0347">Helicase</keyword>
<evidence type="ECO:0000256" key="4">
    <source>
        <dbReference type="ARBA" id="ARBA00022840"/>
    </source>
</evidence>
<sequence>MSILNHGEAEIAKIICLARAIRQRPQYGRNILIVSPYKAQVALTAQKWEETYPGLETKPRIQAVDGEQEAEGDAVIVMLRTHSVYPGFVASSRRINVMTSRAKHGNWGWVSGQVIREHAPQLQAVMMQYRETMCSFALRGEPSHGRTFHETLTEEIQTSPPFSLCFSYATLFTTTYHSAFIRTCLSAMNPAPEFEQAGRLELIKQISETGVSEIDSVIWAFLWLADMNRVQLLAQYAKNPETSLVCSGDLRRDYYPALRNCTLWSPPTECERPTTRSAKAADDTANRDQHRYIVTKAGEPLQIADLIPFALGVRHQRKTERDKF</sequence>
<dbReference type="InterPro" id="IPR041679">
    <property type="entry name" value="DNA2/NAM7-like_C"/>
</dbReference>
<feature type="domain" description="DNA2/NAM7 helicase-like C-terminal" evidence="5">
    <location>
        <begin position="2"/>
        <end position="105"/>
    </location>
</feature>
<keyword evidence="2" id="KW-0378">Hydrolase</keyword>
<dbReference type="RefSeq" id="XP_015409403.1">
    <property type="nucleotide sequence ID" value="XM_015548476.1"/>
</dbReference>
<gene>
    <name evidence="6" type="ORF">ANOM_003219</name>
</gene>
<dbReference type="InterPro" id="IPR027417">
    <property type="entry name" value="P-loop_NTPase"/>
</dbReference>
<dbReference type="GO" id="GO:0005524">
    <property type="term" value="F:ATP binding"/>
    <property type="evidence" value="ECO:0007669"/>
    <property type="project" value="UniProtKB-KW"/>
</dbReference>
<evidence type="ECO:0000259" key="5">
    <source>
        <dbReference type="Pfam" id="PF13087"/>
    </source>
</evidence>
<comment type="caution">
    <text evidence="6">The sequence shown here is derived from an EMBL/GenBank/DDBJ whole genome shotgun (WGS) entry which is preliminary data.</text>
</comment>
<name>A0A0L1J9W7_ASPN3</name>
<dbReference type="Proteomes" id="UP000037505">
    <property type="component" value="Unassembled WGS sequence"/>
</dbReference>
<accession>A0A0L1J9W7</accession>
<dbReference type="InterPro" id="IPR050534">
    <property type="entry name" value="Coronavir_polyprotein_1ab"/>
</dbReference>
<dbReference type="OrthoDB" id="4423012at2759"/>